<feature type="region of interest" description="Disordered" evidence="1">
    <location>
        <begin position="1"/>
        <end position="27"/>
    </location>
</feature>
<name>A0ABP7RAF8_9PSEU</name>
<evidence type="ECO:0000313" key="3">
    <source>
        <dbReference type="EMBL" id="GAA3994832.1"/>
    </source>
</evidence>
<keyword evidence="2" id="KW-1133">Transmembrane helix</keyword>
<sequence length="134" mass="14364">MSSDALFGPDGTQAPPPPPSFPDALSAPAELDFVDQPKIAVRPPGLPDPDAVQRAVEQVIAAERAPVPKQRPRQRRQAPVQQPMRPMQPMPPALPQPQPQQQAKPGAGCGISAMIFFGLLLLGFILNVAEHLFP</sequence>
<evidence type="ECO:0000256" key="1">
    <source>
        <dbReference type="SAM" id="MobiDB-lite"/>
    </source>
</evidence>
<reference evidence="4" key="1">
    <citation type="journal article" date="2019" name="Int. J. Syst. Evol. Microbiol.">
        <title>The Global Catalogue of Microorganisms (GCM) 10K type strain sequencing project: providing services to taxonomists for standard genome sequencing and annotation.</title>
        <authorList>
            <consortium name="The Broad Institute Genomics Platform"/>
            <consortium name="The Broad Institute Genome Sequencing Center for Infectious Disease"/>
            <person name="Wu L."/>
            <person name="Ma J."/>
        </authorList>
    </citation>
    <scope>NUCLEOTIDE SEQUENCE [LARGE SCALE GENOMIC DNA]</scope>
    <source>
        <strain evidence="4">JCM 17342</strain>
    </source>
</reference>
<protein>
    <submittedName>
        <fullName evidence="3">Uncharacterized protein</fullName>
    </submittedName>
</protein>
<dbReference type="RefSeq" id="WP_344871681.1">
    <property type="nucleotide sequence ID" value="NZ_BAABAL010000005.1"/>
</dbReference>
<dbReference type="EMBL" id="BAABAL010000005">
    <property type="protein sequence ID" value="GAA3994832.1"/>
    <property type="molecule type" value="Genomic_DNA"/>
</dbReference>
<gene>
    <name evidence="3" type="ORF">GCM10022247_13230</name>
</gene>
<feature type="transmembrane region" description="Helical" evidence="2">
    <location>
        <begin position="107"/>
        <end position="129"/>
    </location>
</feature>
<feature type="region of interest" description="Disordered" evidence="1">
    <location>
        <begin position="62"/>
        <end position="107"/>
    </location>
</feature>
<keyword evidence="4" id="KW-1185">Reference proteome</keyword>
<accession>A0ABP7RAF8</accession>
<keyword evidence="2" id="KW-0812">Transmembrane</keyword>
<keyword evidence="2" id="KW-0472">Membrane</keyword>
<feature type="compositionally biased region" description="Pro residues" evidence="1">
    <location>
        <begin position="86"/>
        <end position="98"/>
    </location>
</feature>
<evidence type="ECO:0000313" key="4">
    <source>
        <dbReference type="Proteomes" id="UP001501747"/>
    </source>
</evidence>
<evidence type="ECO:0000256" key="2">
    <source>
        <dbReference type="SAM" id="Phobius"/>
    </source>
</evidence>
<organism evidence="3 4">
    <name type="scientific">Allokutzneria multivorans</name>
    <dbReference type="NCBI Taxonomy" id="1142134"/>
    <lineage>
        <taxon>Bacteria</taxon>
        <taxon>Bacillati</taxon>
        <taxon>Actinomycetota</taxon>
        <taxon>Actinomycetes</taxon>
        <taxon>Pseudonocardiales</taxon>
        <taxon>Pseudonocardiaceae</taxon>
        <taxon>Allokutzneria</taxon>
    </lineage>
</organism>
<dbReference type="Proteomes" id="UP001501747">
    <property type="component" value="Unassembled WGS sequence"/>
</dbReference>
<comment type="caution">
    <text evidence="3">The sequence shown here is derived from an EMBL/GenBank/DDBJ whole genome shotgun (WGS) entry which is preliminary data.</text>
</comment>
<proteinExistence type="predicted"/>